<organism evidence="1 2">
    <name type="scientific">Candidatus Shapirobacteria bacterium CG09_land_8_20_14_0_10_39_12</name>
    <dbReference type="NCBI Taxonomy" id="1974885"/>
    <lineage>
        <taxon>Bacteria</taxon>
        <taxon>Candidatus Shapironibacteriota</taxon>
    </lineage>
</organism>
<proteinExistence type="predicted"/>
<comment type="caution">
    <text evidence="1">The sequence shown here is derived from an EMBL/GenBank/DDBJ whole genome shotgun (WGS) entry which is preliminary data.</text>
</comment>
<accession>A0A2H0WPJ1</accession>
<name>A0A2H0WPJ1_9BACT</name>
<gene>
    <name evidence="1" type="ORF">COT64_02030</name>
</gene>
<dbReference type="EMBL" id="PEZI01000042">
    <property type="protein sequence ID" value="PIS14563.1"/>
    <property type="molecule type" value="Genomic_DNA"/>
</dbReference>
<sequence length="194" mass="21992">MKRQAELATVSEKQLKANRLNAKKGGIKTSKGKTISRYNAMKHGLLCKEVLIEGEEEKSLKELERKVRASLQPVGELELLLTDRIIANIWRLKRAMRVERSSMEWQKNYQDPFDDNPGGELGSTVEAIVNPQKHREKVTSMIANPSTERLLRYEAMIERGIYKALHELQRIQAARAGDKPFAPLAIDLDVSGDI</sequence>
<protein>
    <submittedName>
        <fullName evidence="1">Uncharacterized protein</fullName>
    </submittedName>
</protein>
<evidence type="ECO:0000313" key="1">
    <source>
        <dbReference type="EMBL" id="PIS14563.1"/>
    </source>
</evidence>
<evidence type="ECO:0000313" key="2">
    <source>
        <dbReference type="Proteomes" id="UP000230775"/>
    </source>
</evidence>
<reference evidence="2" key="1">
    <citation type="submission" date="2017-09" db="EMBL/GenBank/DDBJ databases">
        <title>Depth-based differentiation of microbial function through sediment-hosted aquifers and enrichment of novel symbionts in the deep terrestrial subsurface.</title>
        <authorList>
            <person name="Probst A.J."/>
            <person name="Ladd B."/>
            <person name="Jarett J.K."/>
            <person name="Geller-Mcgrath D.E."/>
            <person name="Sieber C.M.K."/>
            <person name="Emerson J.B."/>
            <person name="Anantharaman K."/>
            <person name="Thomas B.C."/>
            <person name="Malmstrom R."/>
            <person name="Stieglmeier M."/>
            <person name="Klingl A."/>
            <person name="Woyke T."/>
            <person name="Ryan C.M."/>
            <person name="Banfield J.F."/>
        </authorList>
    </citation>
    <scope>NUCLEOTIDE SEQUENCE [LARGE SCALE GENOMIC DNA]</scope>
</reference>
<dbReference type="AlphaFoldDB" id="A0A2H0WPJ1"/>
<dbReference type="Proteomes" id="UP000230775">
    <property type="component" value="Unassembled WGS sequence"/>
</dbReference>